<dbReference type="Proteomes" id="UP000313359">
    <property type="component" value="Unassembled WGS sequence"/>
</dbReference>
<evidence type="ECO:0000313" key="1">
    <source>
        <dbReference type="EMBL" id="RPD52514.1"/>
    </source>
</evidence>
<gene>
    <name evidence="1" type="ORF">L227DRAFT_568543</name>
</gene>
<keyword evidence="2" id="KW-1185">Reference proteome</keyword>
<dbReference type="AlphaFoldDB" id="A0A5C2RMH2"/>
<protein>
    <submittedName>
        <fullName evidence="1">Uncharacterized protein</fullName>
    </submittedName>
</protein>
<reference evidence="1" key="1">
    <citation type="journal article" date="2018" name="Genome Biol. Evol.">
        <title>Genomics and development of Lentinus tigrinus, a white-rot wood-decaying mushroom with dimorphic fruiting bodies.</title>
        <authorList>
            <person name="Wu B."/>
            <person name="Xu Z."/>
            <person name="Knudson A."/>
            <person name="Carlson A."/>
            <person name="Chen N."/>
            <person name="Kovaka S."/>
            <person name="LaButti K."/>
            <person name="Lipzen A."/>
            <person name="Pennachio C."/>
            <person name="Riley R."/>
            <person name="Schakwitz W."/>
            <person name="Umezawa K."/>
            <person name="Ohm R.A."/>
            <person name="Grigoriev I.V."/>
            <person name="Nagy L.G."/>
            <person name="Gibbons J."/>
            <person name="Hibbett D."/>
        </authorList>
    </citation>
    <scope>NUCLEOTIDE SEQUENCE [LARGE SCALE GENOMIC DNA]</scope>
    <source>
        <strain evidence="1">ALCF2SS1-6</strain>
    </source>
</reference>
<accession>A0A5C2RMH2</accession>
<organism evidence="1 2">
    <name type="scientific">Lentinus tigrinus ALCF2SS1-6</name>
    <dbReference type="NCBI Taxonomy" id="1328759"/>
    <lineage>
        <taxon>Eukaryota</taxon>
        <taxon>Fungi</taxon>
        <taxon>Dikarya</taxon>
        <taxon>Basidiomycota</taxon>
        <taxon>Agaricomycotina</taxon>
        <taxon>Agaricomycetes</taxon>
        <taxon>Polyporales</taxon>
        <taxon>Polyporaceae</taxon>
        <taxon>Lentinus</taxon>
    </lineage>
</organism>
<dbReference type="EMBL" id="ML122355">
    <property type="protein sequence ID" value="RPD52514.1"/>
    <property type="molecule type" value="Genomic_DNA"/>
</dbReference>
<evidence type="ECO:0000313" key="2">
    <source>
        <dbReference type="Proteomes" id="UP000313359"/>
    </source>
</evidence>
<name>A0A5C2RMH2_9APHY</name>
<proteinExistence type="predicted"/>
<sequence length="446" mass="49636">MSDSTATLPKLLSGQNFHGVIPSASGARSVGFDCSSMMSLRFLHSRLGSRFKHICARLCSALRINVEALYSPDPFETRMLPPTVTDHDIVTLLGALPSSSELTVPDARQFAQAWDGLQAVGRGLRWWMETGDFTEELNFSPWTCPANDIAEDPEAGPISAVTLLLGSPSTPLCRSVRVHIVPLALGGVAPTCATKGTDTYTRSNHGGLQSSDLATGRGRLALAFDRSRTRINHVGDKRGSPFKLQELAQVRSQFSQCNEKNIEEFSLRDALLLPDKALLTNTGAELIHFLSSARVPYMHIDCDFKLYFDTEAPDNTWSPMSASFLRVSETQYNLKLTVENADTPARYVPIDRKFHFDCSEVTLEMWWTWAHEEAHVRFKDGESFRRFLRSLSVALDDQRKGNPGYRSPARGHGGKCTSVDAELLASLLWQTMTVQEREIQSPERLR</sequence>